<dbReference type="CDD" id="cd00009">
    <property type="entry name" value="AAA"/>
    <property type="match status" value="1"/>
</dbReference>
<dbReference type="Proteomes" id="UP000194003">
    <property type="component" value="Unassembled WGS sequence"/>
</dbReference>
<dbReference type="GO" id="GO:0000160">
    <property type="term" value="P:phosphorelay signal transduction system"/>
    <property type="evidence" value="ECO:0007669"/>
    <property type="project" value="UniProtKB-KW"/>
</dbReference>
<dbReference type="InterPro" id="IPR002078">
    <property type="entry name" value="Sigma_54_int"/>
</dbReference>
<dbReference type="PANTHER" id="PTHR32071">
    <property type="entry name" value="TRANSCRIPTIONAL REGULATORY PROTEIN"/>
    <property type="match status" value="1"/>
</dbReference>
<evidence type="ECO:0000313" key="7">
    <source>
        <dbReference type="EMBL" id="OSM07699.1"/>
    </source>
</evidence>
<evidence type="ECO:0000256" key="4">
    <source>
        <dbReference type="ARBA" id="ARBA00023125"/>
    </source>
</evidence>
<evidence type="ECO:0000259" key="6">
    <source>
        <dbReference type="PROSITE" id="PS50045"/>
    </source>
</evidence>
<proteinExistence type="predicted"/>
<dbReference type="Gene3D" id="3.40.50.300">
    <property type="entry name" value="P-loop containing nucleotide triphosphate hydrolases"/>
    <property type="match status" value="1"/>
</dbReference>
<dbReference type="SUPFAM" id="SSF52540">
    <property type="entry name" value="P-loop containing nucleoside triphosphate hydrolases"/>
    <property type="match status" value="1"/>
</dbReference>
<dbReference type="InterPro" id="IPR025944">
    <property type="entry name" value="Sigma_54_int_dom_CS"/>
</dbReference>
<dbReference type="Pfam" id="PF00158">
    <property type="entry name" value="Sigma54_activat"/>
    <property type="match status" value="1"/>
</dbReference>
<gene>
    <name evidence="7" type="ORF">MAIT1_04531</name>
</gene>
<keyword evidence="1" id="KW-0547">Nucleotide-binding</keyword>
<dbReference type="SUPFAM" id="SSF46689">
    <property type="entry name" value="Homeodomain-like"/>
    <property type="match status" value="1"/>
</dbReference>
<dbReference type="InterPro" id="IPR027417">
    <property type="entry name" value="P-loop_NTPase"/>
</dbReference>
<dbReference type="InterPro" id="IPR058031">
    <property type="entry name" value="AAA_lid_NorR"/>
</dbReference>
<dbReference type="GO" id="GO:0005524">
    <property type="term" value="F:ATP binding"/>
    <property type="evidence" value="ECO:0007669"/>
    <property type="project" value="UniProtKB-KW"/>
</dbReference>
<evidence type="ECO:0000256" key="1">
    <source>
        <dbReference type="ARBA" id="ARBA00022741"/>
    </source>
</evidence>
<dbReference type="FunFam" id="3.40.50.300:FF:000006">
    <property type="entry name" value="DNA-binding transcriptional regulator NtrC"/>
    <property type="match status" value="1"/>
</dbReference>
<keyword evidence="2" id="KW-0067">ATP-binding</keyword>
<keyword evidence="5" id="KW-0804">Transcription</keyword>
<protein>
    <submittedName>
        <fullName evidence="7">Putative Fis family transcriptional regulator</fullName>
    </submittedName>
</protein>
<dbReference type="Gene3D" id="1.10.10.60">
    <property type="entry name" value="Homeodomain-like"/>
    <property type="match status" value="1"/>
</dbReference>
<reference evidence="7 8" key="1">
    <citation type="journal article" date="2016" name="BMC Genomics">
        <title>Combined genomic and structural analyses of a cultured magnetotactic bacterium reveals its niche adaptation to a dynamic environment.</title>
        <authorList>
            <person name="Araujo A.C."/>
            <person name="Morillo V."/>
            <person name="Cypriano J."/>
            <person name="Teixeira L.C."/>
            <person name="Leao P."/>
            <person name="Lyra S."/>
            <person name="Almeida L.G."/>
            <person name="Bazylinski D.A."/>
            <person name="Vasconcellos A.T."/>
            <person name="Abreu F."/>
            <person name="Lins U."/>
        </authorList>
    </citation>
    <scope>NUCLEOTIDE SEQUENCE [LARGE SCALE GENOMIC DNA]</scope>
    <source>
        <strain evidence="7 8">IT-1</strain>
    </source>
</reference>
<dbReference type="PROSITE" id="PS00676">
    <property type="entry name" value="SIGMA54_INTERACT_2"/>
    <property type="match status" value="1"/>
</dbReference>
<dbReference type="PROSITE" id="PS00675">
    <property type="entry name" value="SIGMA54_INTERACT_1"/>
    <property type="match status" value="1"/>
</dbReference>
<dbReference type="InterPro" id="IPR003593">
    <property type="entry name" value="AAA+_ATPase"/>
</dbReference>
<dbReference type="Gene3D" id="1.10.8.60">
    <property type="match status" value="1"/>
</dbReference>
<comment type="caution">
    <text evidence="7">The sequence shown here is derived from an EMBL/GenBank/DDBJ whole genome shotgun (WGS) entry which is preliminary data.</text>
</comment>
<evidence type="ECO:0000256" key="2">
    <source>
        <dbReference type="ARBA" id="ARBA00022840"/>
    </source>
</evidence>
<dbReference type="InterPro" id="IPR009057">
    <property type="entry name" value="Homeodomain-like_sf"/>
</dbReference>
<keyword evidence="3" id="KW-0805">Transcription regulation</keyword>
<keyword evidence="8" id="KW-1185">Reference proteome</keyword>
<organism evidence="7 8">
    <name type="scientific">Magnetofaba australis IT-1</name>
    <dbReference type="NCBI Taxonomy" id="1434232"/>
    <lineage>
        <taxon>Bacteria</taxon>
        <taxon>Pseudomonadati</taxon>
        <taxon>Pseudomonadota</taxon>
        <taxon>Magnetococcia</taxon>
        <taxon>Magnetococcales</taxon>
        <taxon>Magnetococcaceae</taxon>
        <taxon>Magnetofaba</taxon>
    </lineage>
</organism>
<dbReference type="InterPro" id="IPR025943">
    <property type="entry name" value="Sigma_54_int_dom_ATP-bd_2"/>
</dbReference>
<accession>A0A1Y2K9T2</accession>
<sequence length="525" mass="58095">MTPEVGTHKIISGFSHFLMAHGMVKTLISWLGRTDLNARTQSERVGLGPIAQAVGARDFARLELLCDYPREEAEPYMEWLKAQHPVEIAPHFVTLTSPVHFGDIYESATRVVSDAIKNNRGHAELTFHLSPGTPAMAAVWIILAKTRFPAELIESSREHGVRTASVPFDISADFIPDLLRKPDEELERLTAGLPPEAPEFSSIIHRSPGMKRVIARARRVAPRSIPVLIEGESGTGKELLARAIHRASPRRDKPFVAVNCGAISPELVESELFGHEKGAFTGAAAARTGYFEAAHGGTLFLDEVGELPAPSQVKFLRAIQEGEIVRVGSTTPTPVDVRIIAATNRTLTEEVAQGRFREDLFYRLAVIVLLLPPLRERPGDLGPLVDHLLEQINRESETEPGFEHKKLSVNARNVLMKHDWPGNVRELQNTLRRAVVWSTGSTIRLEDVRDSLFPAPKGSQRDENILALDILQGIDLPGIIDRISRHYLEQALEKTAGNKTRAAELLGLASYQTLTNWMKKYGVKA</sequence>
<dbReference type="EMBL" id="LVJN01000012">
    <property type="protein sequence ID" value="OSM07699.1"/>
    <property type="molecule type" value="Genomic_DNA"/>
</dbReference>
<evidence type="ECO:0000256" key="5">
    <source>
        <dbReference type="ARBA" id="ARBA00023163"/>
    </source>
</evidence>
<dbReference type="AlphaFoldDB" id="A0A1Y2K9T2"/>
<dbReference type="InterPro" id="IPR025662">
    <property type="entry name" value="Sigma_54_int_dom_ATP-bd_1"/>
</dbReference>
<evidence type="ECO:0000313" key="8">
    <source>
        <dbReference type="Proteomes" id="UP000194003"/>
    </source>
</evidence>
<dbReference type="PROSITE" id="PS00688">
    <property type="entry name" value="SIGMA54_INTERACT_3"/>
    <property type="match status" value="1"/>
</dbReference>
<dbReference type="SMART" id="SM00382">
    <property type="entry name" value="AAA"/>
    <property type="match status" value="1"/>
</dbReference>
<keyword evidence="4" id="KW-0238">DNA-binding</keyword>
<dbReference type="STRING" id="1434232.MAIT1_04531"/>
<dbReference type="Pfam" id="PF02954">
    <property type="entry name" value="HTH_8"/>
    <property type="match status" value="1"/>
</dbReference>
<evidence type="ECO:0000256" key="3">
    <source>
        <dbReference type="ARBA" id="ARBA00023015"/>
    </source>
</evidence>
<dbReference type="PANTHER" id="PTHR32071:SF81">
    <property type="entry name" value="PROPIONATE CATABOLISM OPERON REGULATORY PROTEIN"/>
    <property type="match status" value="1"/>
</dbReference>
<dbReference type="PROSITE" id="PS50045">
    <property type="entry name" value="SIGMA54_INTERACT_4"/>
    <property type="match status" value="1"/>
</dbReference>
<dbReference type="Pfam" id="PF25601">
    <property type="entry name" value="AAA_lid_14"/>
    <property type="match status" value="1"/>
</dbReference>
<name>A0A1Y2K9T2_9PROT</name>
<feature type="domain" description="Sigma-54 factor interaction" evidence="6">
    <location>
        <begin position="203"/>
        <end position="436"/>
    </location>
</feature>
<dbReference type="InterPro" id="IPR002197">
    <property type="entry name" value="HTH_Fis"/>
</dbReference>
<dbReference type="GO" id="GO:0043565">
    <property type="term" value="F:sequence-specific DNA binding"/>
    <property type="evidence" value="ECO:0007669"/>
    <property type="project" value="InterPro"/>
</dbReference>
<dbReference type="GO" id="GO:0006355">
    <property type="term" value="P:regulation of DNA-templated transcription"/>
    <property type="evidence" value="ECO:0007669"/>
    <property type="project" value="InterPro"/>
</dbReference>